<evidence type="ECO:0000313" key="3">
    <source>
        <dbReference type="Proteomes" id="UP000321323"/>
    </source>
</evidence>
<keyword evidence="1" id="KW-0472">Membrane</keyword>
<feature type="transmembrane region" description="Helical" evidence="1">
    <location>
        <begin position="358"/>
        <end position="378"/>
    </location>
</feature>
<keyword evidence="1" id="KW-1133">Transmembrane helix</keyword>
<dbReference type="EMBL" id="CP136508">
    <property type="protein sequence ID" value="WUR12199.1"/>
    <property type="molecule type" value="Genomic_DNA"/>
</dbReference>
<feature type="transmembrane region" description="Helical" evidence="1">
    <location>
        <begin position="283"/>
        <end position="302"/>
    </location>
</feature>
<proteinExistence type="predicted"/>
<feature type="transmembrane region" description="Helical" evidence="1">
    <location>
        <begin position="149"/>
        <end position="168"/>
    </location>
</feature>
<evidence type="ECO:0008006" key="4">
    <source>
        <dbReference type="Google" id="ProtNLM"/>
    </source>
</evidence>
<keyword evidence="1" id="KW-0812">Transmembrane</keyword>
<keyword evidence="3" id="KW-1185">Reference proteome</keyword>
<organism evidence="2 3">
    <name type="scientific">[Empedobacter] haloabium</name>
    <dbReference type="NCBI Taxonomy" id="592317"/>
    <lineage>
        <taxon>Bacteria</taxon>
        <taxon>Pseudomonadati</taxon>
        <taxon>Pseudomonadota</taxon>
        <taxon>Betaproteobacteria</taxon>
        <taxon>Burkholderiales</taxon>
        <taxon>Oxalobacteraceae</taxon>
        <taxon>Telluria group</taxon>
        <taxon>Telluria group incertae sedis</taxon>
    </lineage>
</organism>
<reference evidence="2 3" key="1">
    <citation type="journal article" date="2019" name="Int. J. Syst. Evol. Microbiol.">
        <title>The Draft Whole-Genome Sequence of the Antibiotic Producer Empedobacter haloabium ATCC 31962 Provides Indications for Its Taxonomic Reclassification.</title>
        <authorList>
            <person name="Miess H."/>
            <person name="Arlt P."/>
            <person name="Apel A.K."/>
            <person name="Weber T."/>
            <person name="Nieselt K."/>
            <person name="Hanssen F."/>
            <person name="Czemmel S."/>
            <person name="Nahnsen S."/>
            <person name="Gross H."/>
        </authorList>
    </citation>
    <scope>NUCLEOTIDE SEQUENCE [LARGE SCALE GENOMIC DNA]</scope>
    <source>
        <strain evidence="2 3">ATCC 31962</strain>
    </source>
</reference>
<accession>A0ABZ1UI04</accession>
<gene>
    <name evidence="2" type="ORF">E7V67_021220</name>
</gene>
<dbReference type="Proteomes" id="UP000321323">
    <property type="component" value="Chromosome"/>
</dbReference>
<feature type="transmembrane region" description="Helical" evidence="1">
    <location>
        <begin position="115"/>
        <end position="137"/>
    </location>
</feature>
<feature type="transmembrane region" description="Helical" evidence="1">
    <location>
        <begin position="252"/>
        <end position="271"/>
    </location>
</feature>
<evidence type="ECO:0000256" key="1">
    <source>
        <dbReference type="SAM" id="Phobius"/>
    </source>
</evidence>
<protein>
    <recommendedName>
        <fullName evidence="4">ABC transporter permease</fullName>
    </recommendedName>
</protein>
<evidence type="ECO:0000313" key="2">
    <source>
        <dbReference type="EMBL" id="WUR12199.1"/>
    </source>
</evidence>
<feature type="transmembrane region" description="Helical" evidence="1">
    <location>
        <begin position="385"/>
        <end position="401"/>
    </location>
</feature>
<feature type="transmembrane region" description="Helical" evidence="1">
    <location>
        <begin position="26"/>
        <end position="46"/>
    </location>
</feature>
<feature type="transmembrane region" description="Helical" evidence="1">
    <location>
        <begin position="175"/>
        <end position="191"/>
    </location>
</feature>
<name>A0ABZ1UI04_9BURK</name>
<feature type="transmembrane region" description="Helical" evidence="1">
    <location>
        <begin position="323"/>
        <end position="352"/>
    </location>
</feature>
<feature type="transmembrane region" description="Helical" evidence="1">
    <location>
        <begin position="66"/>
        <end position="84"/>
    </location>
</feature>
<sequence>MTPVAAPGLTLYRWRMAYFVRASATLYRRWSHVLAVALALGGLALLERPELLAGPLPHFRVAPADWALGAAAAVGWLGVVLAWASMHRDAVRGGLLAQYAASLPVAARSRLLVDLALLAAALAVFAVPFGAALLFAARAHDLGGTDGRFPVYLTVLAVLTVLAARAAVFGWTNGARILLTAGIAVLAGAPLLASPWIANALLAGSATGACILLARPLPAMPLCDGDDQGRATGWLLLLRLQGQLLGQHAHAVLVRLAAAAVPLCGALWLIVDVGNVADAPVLLHIAAALGAGIMSGFFNQFVTGRAPLAAWLRALPWALPRLVLAEHLLVWAGTALLFGAAWAVLAAAFGAATAVPTTMLHAGAYWLAWLPLFGLPVIVRHRDGILFKIALAVAALTVALYA</sequence>